<dbReference type="InterPro" id="IPR000626">
    <property type="entry name" value="Ubiquitin-like_dom"/>
</dbReference>
<evidence type="ECO:0000256" key="1">
    <source>
        <dbReference type="ARBA" id="ARBA00022884"/>
    </source>
</evidence>
<keyword evidence="5" id="KW-0489">Methyltransferase</keyword>
<dbReference type="Gene3D" id="3.10.290.10">
    <property type="entry name" value="RNA-binding S4 domain"/>
    <property type="match status" value="1"/>
</dbReference>
<dbReference type="GO" id="GO:0003723">
    <property type="term" value="F:RNA binding"/>
    <property type="evidence" value="ECO:0007669"/>
    <property type="project" value="UniProtKB-KW"/>
</dbReference>
<dbReference type="InterPro" id="IPR036986">
    <property type="entry name" value="S4_RNA-bd_sf"/>
</dbReference>
<dbReference type="InterPro" id="IPR002942">
    <property type="entry name" value="S4_RNA-bd"/>
</dbReference>
<accession>A0A933GKG9</accession>
<dbReference type="Pfam" id="PF01479">
    <property type="entry name" value="S4"/>
    <property type="match status" value="1"/>
</dbReference>
<dbReference type="GO" id="GO:0032259">
    <property type="term" value="P:methylation"/>
    <property type="evidence" value="ECO:0007669"/>
    <property type="project" value="UniProtKB-KW"/>
</dbReference>
<dbReference type="PROSITE" id="PS50889">
    <property type="entry name" value="S4"/>
    <property type="match status" value="1"/>
</dbReference>
<dbReference type="InterPro" id="IPR004538">
    <property type="entry name" value="Hemolysin_A/TlyA"/>
</dbReference>
<reference evidence="5" key="1">
    <citation type="submission" date="2020-07" db="EMBL/GenBank/DDBJ databases">
        <title>Huge and variable diversity of episymbiotic CPR bacteria and DPANN archaea in groundwater ecosystems.</title>
        <authorList>
            <person name="He C.Y."/>
            <person name="Keren R."/>
            <person name="Whittaker M."/>
            <person name="Farag I.F."/>
            <person name="Doudna J."/>
            <person name="Cate J.H.D."/>
            <person name="Banfield J.F."/>
        </authorList>
    </citation>
    <scope>NUCLEOTIDE SEQUENCE</scope>
    <source>
        <strain evidence="5">NC_groundwater_1482_Ag_S-0.65um_47_24</strain>
    </source>
</reference>
<dbReference type="InterPro" id="IPR029063">
    <property type="entry name" value="SAM-dependent_MTases_sf"/>
</dbReference>
<dbReference type="PIRSF" id="PIRSF005578">
    <property type="entry name" value="TlyA"/>
    <property type="match status" value="1"/>
</dbReference>
<gene>
    <name evidence="5" type="ORF">HY730_01375</name>
</gene>
<dbReference type="Gene3D" id="3.40.50.150">
    <property type="entry name" value="Vaccinia Virus protein VP39"/>
    <property type="match status" value="1"/>
</dbReference>
<dbReference type="InterPro" id="IPR047048">
    <property type="entry name" value="TlyA"/>
</dbReference>
<protein>
    <submittedName>
        <fullName evidence="5">TlyA family RNA methyltransferase</fullName>
    </submittedName>
</protein>
<name>A0A933GKG9_UNCTE</name>
<evidence type="ECO:0000313" key="6">
    <source>
        <dbReference type="Proteomes" id="UP000772181"/>
    </source>
</evidence>
<keyword evidence="1 3" id="KW-0694">RNA-binding</keyword>
<keyword evidence="5" id="KW-0808">Transferase</keyword>
<dbReference type="PANTHER" id="PTHR32319">
    <property type="entry name" value="BACTERIAL HEMOLYSIN-LIKE PROTEIN"/>
    <property type="match status" value="1"/>
</dbReference>
<dbReference type="Pfam" id="PF01728">
    <property type="entry name" value="FtsJ"/>
    <property type="match status" value="1"/>
</dbReference>
<sequence>MEEKKEKIRLDQLLVQRNLAASREQAQKLIMAGKVLVNDRIMDKAGIKIDTEAQLTMREKGLAHVSRGGEKLEGALEEFKIDVTDLVVSDVGASTGGFTDCLLQRGAKRVFAIDVGYGQLAWKLRQDPRVVCLEKKNIRFIKLEDLGQRVDLATIDVSFISLELVIPPVVALLEEKGQILALIKPQFEVGKGQVGKGGVIKDPEKHQAVISKIRDFSEKMGLTVIGVCESKLLGPKGNKEFFIYLIKEH</sequence>
<evidence type="ECO:0000313" key="5">
    <source>
        <dbReference type="EMBL" id="MBI4595013.1"/>
    </source>
</evidence>
<feature type="domain" description="Ubiquitin-like" evidence="4">
    <location>
        <begin position="1"/>
        <end position="62"/>
    </location>
</feature>
<organism evidence="5 6">
    <name type="scientific">Tectimicrobiota bacterium</name>
    <dbReference type="NCBI Taxonomy" id="2528274"/>
    <lineage>
        <taxon>Bacteria</taxon>
        <taxon>Pseudomonadati</taxon>
        <taxon>Nitrospinota/Tectimicrobiota group</taxon>
        <taxon>Candidatus Tectimicrobiota</taxon>
    </lineage>
</organism>
<dbReference type="PANTHER" id="PTHR32319:SF0">
    <property type="entry name" value="BACTERIAL HEMOLYSIN-LIKE PROTEIN"/>
    <property type="match status" value="1"/>
</dbReference>
<dbReference type="EMBL" id="JACQWF010000066">
    <property type="protein sequence ID" value="MBI4595013.1"/>
    <property type="molecule type" value="Genomic_DNA"/>
</dbReference>
<proteinExistence type="inferred from homology"/>
<dbReference type="SUPFAM" id="SSF55174">
    <property type="entry name" value="Alpha-L RNA-binding motif"/>
    <property type="match status" value="1"/>
</dbReference>
<evidence type="ECO:0000256" key="3">
    <source>
        <dbReference type="PROSITE-ProRule" id="PRU00182"/>
    </source>
</evidence>
<dbReference type="SUPFAM" id="SSF53335">
    <property type="entry name" value="S-adenosyl-L-methionine-dependent methyltransferases"/>
    <property type="match status" value="1"/>
</dbReference>
<evidence type="ECO:0000259" key="4">
    <source>
        <dbReference type="PROSITE" id="PS50053"/>
    </source>
</evidence>
<comment type="similarity">
    <text evidence="2">Belongs to the TlyA family.</text>
</comment>
<dbReference type="CDD" id="cd00165">
    <property type="entry name" value="S4"/>
    <property type="match status" value="1"/>
</dbReference>
<evidence type="ECO:0000256" key="2">
    <source>
        <dbReference type="ARBA" id="ARBA00029460"/>
    </source>
</evidence>
<comment type="caution">
    <text evidence="5">The sequence shown here is derived from an EMBL/GenBank/DDBJ whole genome shotgun (WGS) entry which is preliminary data.</text>
</comment>
<dbReference type="PROSITE" id="PS50053">
    <property type="entry name" value="UBIQUITIN_2"/>
    <property type="match status" value="1"/>
</dbReference>
<dbReference type="AlphaFoldDB" id="A0A933GKG9"/>
<dbReference type="SMART" id="SM00363">
    <property type="entry name" value="S4"/>
    <property type="match status" value="1"/>
</dbReference>
<dbReference type="Proteomes" id="UP000772181">
    <property type="component" value="Unassembled WGS sequence"/>
</dbReference>
<dbReference type="NCBIfam" id="TIGR00478">
    <property type="entry name" value="tly"/>
    <property type="match status" value="1"/>
</dbReference>
<dbReference type="InterPro" id="IPR002877">
    <property type="entry name" value="RNA_MeTrfase_FtsJ_dom"/>
</dbReference>
<dbReference type="GO" id="GO:0008168">
    <property type="term" value="F:methyltransferase activity"/>
    <property type="evidence" value="ECO:0007669"/>
    <property type="project" value="UniProtKB-KW"/>
</dbReference>